<keyword evidence="3" id="KW-1185">Reference proteome</keyword>
<evidence type="ECO:0000313" key="2">
    <source>
        <dbReference type="EMBL" id="SDX43529.1"/>
    </source>
</evidence>
<reference evidence="3" key="1">
    <citation type="submission" date="2016-10" db="EMBL/GenBank/DDBJ databases">
        <authorList>
            <person name="Varghese N."/>
            <person name="Submissions S."/>
        </authorList>
    </citation>
    <scope>NUCLEOTIDE SEQUENCE [LARGE SCALE GENOMIC DNA]</scope>
    <source>
        <strain evidence="3">DSM 217</strain>
    </source>
</reference>
<protein>
    <submittedName>
        <fullName evidence="2">Uncharacterized protein</fullName>
    </submittedName>
</protein>
<accession>A0A1H3BQU3</accession>
<evidence type="ECO:0000313" key="3">
    <source>
        <dbReference type="Proteomes" id="UP000198816"/>
    </source>
</evidence>
<gene>
    <name evidence="2" type="ORF">SAMN05421783_1264</name>
</gene>
<keyword evidence="1" id="KW-0812">Transmembrane</keyword>
<dbReference type="AlphaFoldDB" id="A0A1H3BQU3"/>
<dbReference type="OrthoDB" id="5625661at2"/>
<organism evidence="2 3">
    <name type="scientific">Thiocapsa roseopersicina</name>
    <dbReference type="NCBI Taxonomy" id="1058"/>
    <lineage>
        <taxon>Bacteria</taxon>
        <taxon>Pseudomonadati</taxon>
        <taxon>Pseudomonadota</taxon>
        <taxon>Gammaproteobacteria</taxon>
        <taxon>Chromatiales</taxon>
        <taxon>Chromatiaceae</taxon>
        <taxon>Thiocapsa</taxon>
    </lineage>
</organism>
<evidence type="ECO:0000256" key="1">
    <source>
        <dbReference type="SAM" id="Phobius"/>
    </source>
</evidence>
<proteinExistence type="predicted"/>
<keyword evidence="1" id="KW-1133">Transmembrane helix</keyword>
<name>A0A1H3BQU3_THIRO</name>
<dbReference type="Proteomes" id="UP000198816">
    <property type="component" value="Unassembled WGS sequence"/>
</dbReference>
<dbReference type="RefSeq" id="WP_093036711.1">
    <property type="nucleotide sequence ID" value="NZ_FNNZ01000026.1"/>
</dbReference>
<dbReference type="EMBL" id="FNNZ01000026">
    <property type="protein sequence ID" value="SDX43529.1"/>
    <property type="molecule type" value="Genomic_DNA"/>
</dbReference>
<sequence length="179" mass="20258">MADEDRIDEAIDRLQRVIRLLGERQEFLDRRISVLSRLALFDLFAVVLTISLLVIILSVQAPELRNAVATMNIHFGVMSDDMFSIRRSMARMTEDVASLPGIIAQVDNIQGNVGHMSGSIGTMTERVATMNTNLGLMTLQVNDMSLSFAVMDDSLMRMMQDVNHMSKPMRFFNQMNPFR</sequence>
<dbReference type="STRING" id="1058.SAMN05421783_1264"/>
<keyword evidence="1" id="KW-0472">Membrane</keyword>
<feature type="transmembrane region" description="Helical" evidence="1">
    <location>
        <begin position="38"/>
        <end position="59"/>
    </location>
</feature>